<dbReference type="InterPro" id="IPR002035">
    <property type="entry name" value="VWF_A"/>
</dbReference>
<dbReference type="Proteomes" id="UP001273768">
    <property type="component" value="Unassembled WGS sequence"/>
</dbReference>
<dbReference type="Gene3D" id="3.40.50.410">
    <property type="entry name" value="von Willebrand factor, type A domain"/>
    <property type="match status" value="1"/>
</dbReference>
<accession>A0ABU3Z0G9</accession>
<evidence type="ECO:0000256" key="1">
    <source>
        <dbReference type="ARBA" id="ARBA00010116"/>
    </source>
</evidence>
<dbReference type="RefSeq" id="WP_317295492.1">
    <property type="nucleotide sequence ID" value="NZ_JABFFQ010000001.1"/>
</dbReference>
<sequence length="976" mass="104600">MYFQKVVLLTILLGLIVSAVSAADPDRIQLSTDADWLVASGVDSAAISIQALDASGAPLKNCTVALSVDPIYGRISPATVTTGVSGITTATFTANRTSGTAVITARAGAVEEALHLSIDHDLPCRVTHLDYGSEVTAGATTTITVGLADLHGNPVDDQRVAETVHFSVGSVDDDAAFIDDGGEPVPELERTINATGFVQVPFRTSRTVGENIVRIGVLQDGTSRYISVHGQPTGIPAAIAVSVSPDADPVPYQPADSESMFTLTYRLFDTWGNPAAGRGFRVNTSLGENAVLTTNSTGVACLTYGPKDTTGIINFTATAVDNASVTIAQEVEFIHTDPVNMLLSASPQSMPSRDVHRNSVAELRAKVMDVKGNPVAGEEVTFAIVPGSIHVGGYTQTGAPYLQTVGQNEMSTTTGDDGYAIVWFHPGEFAGPEEEGWDAAAKGTATVQATWENSTLNRHVTQSLDLTWMNYPYLSVETSVSNETVAVNNTTDVTIRLKGDGWELRPDPIDVVLAIDRSGSMNWAIDGSFSPSGERIKAAKAAAKIFVGEMNPARDKIGLVSYDKDASCDLHLTDEYLGVNSTIEGLETGSGTGTRNGLYVAIQEMIGNPNSNPDAVQAVILMSDGEYNYYGDPLARGTAHSGTGYYGWNDYDYTTFTDLTEQQQNLSAYVKDKKIRIYTIAFTKDIGTNSNTWNTMKILADATGGKYYHADSAEGLSGVYTDIAGELKTEAGVNTEITLDFGTIRVNDDDRNGRDVFSYVYENEVSTVIESWVENETGHHEIIRLTTINQTDDWNDNHTLQFDVGTVHLDQTWEATFRLRVLTDGNINIFGPGSTITFNDGAAELGLPDTFITAVPDLNNTGLGAATLTLSNPHYTCTEPVEEFLTAAWDLTYTGSTTATEFVEYSNDGGLSWVRFDTLTADGTVTGEISSLYVGALPPGEYQVRIRAFADDAPDAVLFFPSIRVGELSAAYIRLA</sequence>
<dbReference type="Pfam" id="PF00092">
    <property type="entry name" value="VWA"/>
    <property type="match status" value="1"/>
</dbReference>
<comment type="caution">
    <text evidence="3">The sequence shown here is derived from an EMBL/GenBank/DDBJ whole genome shotgun (WGS) entry which is preliminary data.</text>
</comment>
<dbReference type="PANTHER" id="PTHR10579">
    <property type="entry name" value="CALCIUM-ACTIVATED CHLORIDE CHANNEL REGULATOR"/>
    <property type="match status" value="1"/>
</dbReference>
<dbReference type="SUPFAM" id="SSF49373">
    <property type="entry name" value="Invasin/intimin cell-adhesion fragments"/>
    <property type="match status" value="3"/>
</dbReference>
<comment type="similarity">
    <text evidence="1">Belongs to the intimin/invasin family.</text>
</comment>
<protein>
    <submittedName>
        <fullName evidence="3">VWA domain-containing protein</fullName>
    </submittedName>
</protein>
<dbReference type="Gene3D" id="2.60.40.10">
    <property type="entry name" value="Immunoglobulins"/>
    <property type="match status" value="3"/>
</dbReference>
<dbReference type="InterPro" id="IPR008964">
    <property type="entry name" value="Invasin/intimin_cell_adhesion"/>
</dbReference>
<name>A0ABU3Z0G9_9EURY</name>
<evidence type="ECO:0000259" key="2">
    <source>
        <dbReference type="PROSITE" id="PS50234"/>
    </source>
</evidence>
<dbReference type="SMART" id="SM00327">
    <property type="entry name" value="VWA"/>
    <property type="match status" value="1"/>
</dbReference>
<keyword evidence="4" id="KW-1185">Reference proteome</keyword>
<proteinExistence type="inferred from homology"/>
<feature type="domain" description="VWFA" evidence="2">
    <location>
        <begin position="510"/>
        <end position="723"/>
    </location>
</feature>
<evidence type="ECO:0000313" key="4">
    <source>
        <dbReference type="Proteomes" id="UP001273768"/>
    </source>
</evidence>
<reference evidence="3 4" key="1">
    <citation type="submission" date="2020-05" db="EMBL/GenBank/DDBJ databases">
        <title>Isolation and characterization of methanoarchaea from a cold seep at offshore SW Taiwan.</title>
        <authorList>
            <person name="Chen Y.-W."/>
            <person name="Chen S.-C."/>
            <person name="Lai M.-C."/>
        </authorList>
    </citation>
    <scope>NUCLEOTIDE SEQUENCE [LARGE SCALE GENOMIC DNA]</scope>
    <source>
        <strain evidence="3 4">YWC-01</strain>
    </source>
</reference>
<dbReference type="PANTHER" id="PTHR10579:SF43">
    <property type="entry name" value="ZINC FINGER (C3HC4-TYPE RING FINGER) FAMILY PROTEIN"/>
    <property type="match status" value="1"/>
</dbReference>
<dbReference type="PROSITE" id="PS50234">
    <property type="entry name" value="VWFA"/>
    <property type="match status" value="1"/>
</dbReference>
<organism evidence="3 4">
    <name type="scientific">Methanoculleus nereidis</name>
    <dbReference type="NCBI Taxonomy" id="2735141"/>
    <lineage>
        <taxon>Archaea</taxon>
        <taxon>Methanobacteriati</taxon>
        <taxon>Methanobacteriota</taxon>
        <taxon>Stenosarchaea group</taxon>
        <taxon>Methanomicrobia</taxon>
        <taxon>Methanomicrobiales</taxon>
        <taxon>Methanomicrobiaceae</taxon>
        <taxon>Methanoculleus</taxon>
    </lineage>
</organism>
<dbReference type="InterPro" id="IPR013783">
    <property type="entry name" value="Ig-like_fold"/>
</dbReference>
<dbReference type="InterPro" id="IPR036465">
    <property type="entry name" value="vWFA_dom_sf"/>
</dbReference>
<evidence type="ECO:0000313" key="3">
    <source>
        <dbReference type="EMBL" id="MDV4342318.1"/>
    </source>
</evidence>
<dbReference type="InterPro" id="IPR003344">
    <property type="entry name" value="Big_1_dom"/>
</dbReference>
<dbReference type="CDD" id="cd00198">
    <property type="entry name" value="vWFA"/>
    <property type="match status" value="1"/>
</dbReference>
<dbReference type="InterPro" id="IPR051266">
    <property type="entry name" value="CLCR"/>
</dbReference>
<dbReference type="EMBL" id="JABFFQ010000001">
    <property type="protein sequence ID" value="MDV4342318.1"/>
    <property type="molecule type" value="Genomic_DNA"/>
</dbReference>
<gene>
    <name evidence="3" type="ORF">HL657_03860</name>
</gene>
<dbReference type="SMART" id="SM00634">
    <property type="entry name" value="BID_1"/>
    <property type="match status" value="1"/>
</dbReference>
<dbReference type="Pfam" id="PF02369">
    <property type="entry name" value="Big_1"/>
    <property type="match status" value="1"/>
</dbReference>
<dbReference type="SUPFAM" id="SSF53300">
    <property type="entry name" value="vWA-like"/>
    <property type="match status" value="1"/>
</dbReference>